<evidence type="ECO:0000313" key="5">
    <source>
        <dbReference type="EMBL" id="ATO43280.1"/>
    </source>
</evidence>
<dbReference type="PROSITE" id="PS00662">
    <property type="entry name" value="T2SP_E"/>
    <property type="match status" value="1"/>
</dbReference>
<evidence type="ECO:0000256" key="1">
    <source>
        <dbReference type="ARBA" id="ARBA00006611"/>
    </source>
</evidence>
<dbReference type="EMBL" id="CP017697">
    <property type="protein sequence ID" value="ATO43280.1"/>
    <property type="molecule type" value="Genomic_DNA"/>
</dbReference>
<proteinExistence type="inferred from homology"/>
<organism evidence="5 6">
    <name type="scientific">Loigolactobacillus coryniformis subsp. torquens DSM 20004 = KCTC 3535</name>
    <dbReference type="NCBI Taxonomy" id="1423822"/>
    <lineage>
        <taxon>Bacteria</taxon>
        <taxon>Bacillati</taxon>
        <taxon>Bacillota</taxon>
        <taxon>Bacilli</taxon>
        <taxon>Lactobacillales</taxon>
        <taxon>Lactobacillaceae</taxon>
        <taxon>Loigolactobacillus</taxon>
    </lineage>
</organism>
<keyword evidence="6" id="KW-1185">Reference proteome</keyword>
<evidence type="ECO:0000313" key="6">
    <source>
        <dbReference type="Proteomes" id="UP000223559"/>
    </source>
</evidence>
<evidence type="ECO:0000259" key="4">
    <source>
        <dbReference type="PROSITE" id="PS00662"/>
    </source>
</evidence>
<dbReference type="PANTHER" id="PTHR30258:SF2">
    <property type="entry name" value="COMG OPERON PROTEIN 1"/>
    <property type="match status" value="1"/>
</dbReference>
<dbReference type="KEGG" id="lcy:LC20004_04900"/>
<dbReference type="GO" id="GO:0016887">
    <property type="term" value="F:ATP hydrolysis activity"/>
    <property type="evidence" value="ECO:0007669"/>
    <property type="project" value="TreeGrafter"/>
</dbReference>
<evidence type="ECO:0000256" key="2">
    <source>
        <dbReference type="ARBA" id="ARBA00022741"/>
    </source>
</evidence>
<dbReference type="InterPro" id="IPR001482">
    <property type="entry name" value="T2SS/T4SS_dom"/>
</dbReference>
<feature type="domain" description="Bacterial type II secretion system protein E" evidence="4">
    <location>
        <begin position="198"/>
        <end position="212"/>
    </location>
</feature>
<comment type="similarity">
    <text evidence="1">Belongs to the GSP E family.</text>
</comment>
<keyword evidence="2" id="KW-0547">Nucleotide-binding</keyword>
<dbReference type="InterPro" id="IPR003593">
    <property type="entry name" value="AAA+_ATPase"/>
</dbReference>
<sequence>MSITTEVTHLLRECIAAQASDLYFLPYQCSYQLQMRTTNGITLIRTLPVEQAKSWLNHLKFTAKMALSETRRPQLGARQLEIDGQTIFLRLSTVGNFQNQESLVLRFIYVQSTHAKYVLPEQFMQLATLCQRRGLVVFAGPTGSGKTTTLYELAAQLGVGKMVMAIEDPIEIFQTDFLQLQINEAAGMSYAALLKVGLRHRPDILIVGEIRDEQTANVAARAALSGHLVLSTVHARTARQVPTRLAELGIAPATLSACLTGVSYQRLLPTKQGNAVLFDIYDPIEGGESDESTWQQNLVHAVKLGQIDLATQQAFAQG</sequence>
<dbReference type="RefSeq" id="WP_010013120.1">
    <property type="nucleotide sequence ID" value="NZ_AEOS01000106.1"/>
</dbReference>
<dbReference type="PANTHER" id="PTHR30258">
    <property type="entry name" value="TYPE II SECRETION SYSTEM PROTEIN GSPE-RELATED"/>
    <property type="match status" value="1"/>
</dbReference>
<protein>
    <submittedName>
        <fullName evidence="5">Competence protein ComGA</fullName>
    </submittedName>
</protein>
<dbReference type="OrthoDB" id="9808272at2"/>
<dbReference type="Proteomes" id="UP000223559">
    <property type="component" value="Chromosome"/>
</dbReference>
<evidence type="ECO:0000256" key="3">
    <source>
        <dbReference type="ARBA" id="ARBA00022840"/>
    </source>
</evidence>
<accession>A0A2D1KMA9</accession>
<dbReference type="NCBIfam" id="NF041000">
    <property type="entry name" value="ATPase_ComGA"/>
    <property type="match status" value="1"/>
</dbReference>
<dbReference type="CDD" id="cd01129">
    <property type="entry name" value="PulE-GspE-like"/>
    <property type="match status" value="1"/>
</dbReference>
<name>A0A2D1KMA9_9LACO</name>
<dbReference type="Gene3D" id="3.30.450.90">
    <property type="match status" value="1"/>
</dbReference>
<dbReference type="SUPFAM" id="SSF52540">
    <property type="entry name" value="P-loop containing nucleoside triphosphate hydrolases"/>
    <property type="match status" value="1"/>
</dbReference>
<keyword evidence="3" id="KW-0067">ATP-binding</keyword>
<dbReference type="SMART" id="SM00382">
    <property type="entry name" value="AAA"/>
    <property type="match status" value="1"/>
</dbReference>
<dbReference type="Pfam" id="PF00437">
    <property type="entry name" value="T2SSE"/>
    <property type="match status" value="1"/>
</dbReference>
<reference evidence="5 6" key="1">
    <citation type="submission" date="2016-10" db="EMBL/GenBank/DDBJ databases">
        <title>The whole genome sequencing and assembly of L. cotyniformis subsp. torquens DSM 20004 strain.</title>
        <authorList>
            <person name="Park M.-K."/>
            <person name="Lee Y.-J."/>
            <person name="Yi H."/>
            <person name="Bahn Y.-S."/>
            <person name="Kim J.F."/>
            <person name="Lee D.-W."/>
        </authorList>
    </citation>
    <scope>NUCLEOTIDE SEQUENCE [LARGE SCALE GENOMIC DNA]</scope>
    <source>
        <strain evidence="5 6">DSM 20004</strain>
    </source>
</reference>
<dbReference type="InterPro" id="IPR047667">
    <property type="entry name" value="ATPase_ComGA"/>
</dbReference>
<dbReference type="InterPro" id="IPR027417">
    <property type="entry name" value="P-loop_NTPase"/>
</dbReference>
<dbReference type="AlphaFoldDB" id="A0A2D1KMA9"/>
<dbReference type="Gene3D" id="3.40.50.300">
    <property type="entry name" value="P-loop containing nucleotide triphosphate hydrolases"/>
    <property type="match status" value="1"/>
</dbReference>
<dbReference type="GO" id="GO:0005524">
    <property type="term" value="F:ATP binding"/>
    <property type="evidence" value="ECO:0007669"/>
    <property type="project" value="UniProtKB-KW"/>
</dbReference>
<gene>
    <name evidence="5" type="ORF">LC20004_04900</name>
</gene>
<dbReference type="GO" id="GO:0005886">
    <property type="term" value="C:plasma membrane"/>
    <property type="evidence" value="ECO:0007669"/>
    <property type="project" value="TreeGrafter"/>
</dbReference>